<dbReference type="InterPro" id="IPR015947">
    <property type="entry name" value="PUA-like_sf"/>
</dbReference>
<sequence length="267" mass="30718">MPPTLRNRKPKDDATNDKAAGTKVSKAKTSKTPTQRNEVPVAKPVKSRKRGKAEATDKAEVKDEEDQENKVVKNKKSKTKQDVKPEGMRLANKMSNSERQGCQIQHRRLERYAKQVLDLSSEAENDTSQWDGVRNFEARNIMRDRMKIGHKVLFYHSNCKIPGVAGIAEIVREGYEDSMCLTNKDTAFDEKHPYHDPKSDKSNPKWFMVDVKFVRKLKRLLPLKELQSYPQLSQMALIKRGRLSVQPVTEEEYNFILSQEDRDVSTT</sequence>
<feature type="domain" description="EVE" evidence="4">
    <location>
        <begin position="123"/>
        <end position="258"/>
    </location>
</feature>
<gene>
    <name evidence="5" type="ORF">INT43_002774</name>
</gene>
<dbReference type="GO" id="GO:0005634">
    <property type="term" value="C:nucleus"/>
    <property type="evidence" value="ECO:0007669"/>
    <property type="project" value="UniProtKB-SubCell"/>
</dbReference>
<comment type="subcellular location">
    <subcellularLocation>
        <location evidence="1">Nucleus</location>
    </subcellularLocation>
</comment>
<feature type="compositionally biased region" description="Basic and acidic residues" evidence="3">
    <location>
        <begin position="52"/>
        <end position="61"/>
    </location>
</feature>
<evidence type="ECO:0000256" key="3">
    <source>
        <dbReference type="SAM" id="MobiDB-lite"/>
    </source>
</evidence>
<dbReference type="CDD" id="cd21133">
    <property type="entry name" value="EVE"/>
    <property type="match status" value="1"/>
</dbReference>
<dbReference type="InterPro" id="IPR002740">
    <property type="entry name" value="EVE_domain"/>
</dbReference>
<keyword evidence="6" id="KW-1185">Reference proteome</keyword>
<evidence type="ECO:0000259" key="4">
    <source>
        <dbReference type="Pfam" id="PF01878"/>
    </source>
</evidence>
<organism evidence="5 6">
    <name type="scientific">Mortierella isabellina</name>
    <name type="common">Filamentous fungus</name>
    <name type="synonym">Umbelopsis isabellina</name>
    <dbReference type="NCBI Taxonomy" id="91625"/>
    <lineage>
        <taxon>Eukaryota</taxon>
        <taxon>Fungi</taxon>
        <taxon>Fungi incertae sedis</taxon>
        <taxon>Mucoromycota</taxon>
        <taxon>Mucoromycotina</taxon>
        <taxon>Umbelopsidomycetes</taxon>
        <taxon>Umbelopsidales</taxon>
        <taxon>Umbelopsidaceae</taxon>
        <taxon>Umbelopsis</taxon>
    </lineage>
</organism>
<dbReference type="Proteomes" id="UP000654370">
    <property type="component" value="Unassembled WGS sequence"/>
</dbReference>
<name>A0A8H7UHR9_MORIS</name>
<evidence type="ECO:0000256" key="1">
    <source>
        <dbReference type="ARBA" id="ARBA00004123"/>
    </source>
</evidence>
<dbReference type="PANTHER" id="PTHR14087:SF7">
    <property type="entry name" value="THYMOCYTE NUCLEAR PROTEIN 1"/>
    <property type="match status" value="1"/>
</dbReference>
<dbReference type="InterPro" id="IPR047197">
    <property type="entry name" value="THYN1-like_EVE"/>
</dbReference>
<dbReference type="AlphaFoldDB" id="A0A8H7UHR9"/>
<feature type="region of interest" description="Disordered" evidence="3">
    <location>
        <begin position="1"/>
        <end position="86"/>
    </location>
</feature>
<protein>
    <recommendedName>
        <fullName evidence="4">EVE domain-containing protein</fullName>
    </recommendedName>
</protein>
<accession>A0A8H7UHR9</accession>
<proteinExistence type="predicted"/>
<dbReference type="OrthoDB" id="41445at2759"/>
<reference evidence="5" key="1">
    <citation type="submission" date="2020-12" db="EMBL/GenBank/DDBJ databases">
        <title>Metabolic potential, ecology and presence of endohyphal bacteria is reflected in genomic diversity of Mucoromycotina.</title>
        <authorList>
            <person name="Muszewska A."/>
            <person name="Okrasinska A."/>
            <person name="Steczkiewicz K."/>
            <person name="Drgas O."/>
            <person name="Orlowska M."/>
            <person name="Perlinska-Lenart U."/>
            <person name="Aleksandrzak-Piekarczyk T."/>
            <person name="Szatraj K."/>
            <person name="Zielenkiewicz U."/>
            <person name="Pilsyk S."/>
            <person name="Malc E."/>
            <person name="Mieczkowski P."/>
            <person name="Kruszewska J.S."/>
            <person name="Biernat P."/>
            <person name="Pawlowska J."/>
        </authorList>
    </citation>
    <scope>NUCLEOTIDE SEQUENCE</scope>
    <source>
        <strain evidence="5">WA0000067209</strain>
    </source>
</reference>
<evidence type="ECO:0000313" key="6">
    <source>
        <dbReference type="Proteomes" id="UP000654370"/>
    </source>
</evidence>
<dbReference type="SUPFAM" id="SSF88697">
    <property type="entry name" value="PUA domain-like"/>
    <property type="match status" value="1"/>
</dbReference>
<evidence type="ECO:0000256" key="2">
    <source>
        <dbReference type="ARBA" id="ARBA00023242"/>
    </source>
</evidence>
<dbReference type="Pfam" id="PF01878">
    <property type="entry name" value="EVE"/>
    <property type="match status" value="1"/>
</dbReference>
<comment type="caution">
    <text evidence="5">The sequence shown here is derived from an EMBL/GenBank/DDBJ whole genome shotgun (WGS) entry which is preliminary data.</text>
</comment>
<evidence type="ECO:0000313" key="5">
    <source>
        <dbReference type="EMBL" id="KAG2186336.1"/>
    </source>
</evidence>
<dbReference type="Gene3D" id="3.10.590.10">
    <property type="entry name" value="ph1033 like domains"/>
    <property type="match status" value="1"/>
</dbReference>
<dbReference type="PANTHER" id="PTHR14087">
    <property type="entry name" value="THYMOCYTE NUCLEAR PROTEIN 1"/>
    <property type="match status" value="1"/>
</dbReference>
<dbReference type="InterPro" id="IPR052181">
    <property type="entry name" value="5hmC_binding"/>
</dbReference>
<dbReference type="EMBL" id="JAEPQZ010000001">
    <property type="protein sequence ID" value="KAG2186336.1"/>
    <property type="molecule type" value="Genomic_DNA"/>
</dbReference>
<keyword evidence="2" id="KW-0539">Nucleus</keyword>